<dbReference type="EMBL" id="GL380511">
    <property type="protein sequence ID" value="EGT57062.1"/>
    <property type="molecule type" value="Genomic_DNA"/>
</dbReference>
<evidence type="ECO:0000256" key="9">
    <source>
        <dbReference type="ARBA" id="ARBA00023180"/>
    </source>
</evidence>
<sequence>MKTLILLSLIGLALAAVHQQKLSWRPSQRMELIRTGVYPAYLEYQRNLRAASPRVLASLPQNVNDFADFEYLGNITIGTPNQSFTVVLDTGSANLWVPGTGCKANCDKKQKFDSTKSSTFVKNGRAFQIQDGAGSASGVLGQDTVKLGATGEAQLPIPTTTFGIADKISSNFKTNPTDGVFGLAFTTLAVDGVTPPLINAIKQNLLDQPLFTVFLEHRGALNNVGGGVFTYGAVDTTNCGPVIGYQPLSSATYFQFKASRFSLGKYLNAKVVDVISDTGTSFLGGPSVVVDEIAKQAGATYDILNEVYVIDCAATPGPLGVTIGDHNYQIEHYNYIVDVGDGTCVMALFPMDFGGFGPSWILGDPFIRQYCNIYDLGNQRMGFAPSLQSV</sequence>
<evidence type="ECO:0000259" key="14">
    <source>
        <dbReference type="PROSITE" id="PS51767"/>
    </source>
</evidence>
<evidence type="ECO:0000256" key="6">
    <source>
        <dbReference type="ARBA" id="ARBA00022750"/>
    </source>
</evidence>
<dbReference type="Gene3D" id="2.40.70.10">
    <property type="entry name" value="Acid Proteases"/>
    <property type="match status" value="2"/>
</dbReference>
<dbReference type="GO" id="GO:0004190">
    <property type="term" value="F:aspartic-type endopeptidase activity"/>
    <property type="evidence" value="ECO:0007669"/>
    <property type="project" value="UniProtKB-KW"/>
</dbReference>
<gene>
    <name evidence="15" type="ORF">CAEBREN_08058</name>
</gene>
<dbReference type="PANTHER" id="PTHR47966:SF16">
    <property type="entry name" value="ASPARTIC PROTEASE 6"/>
    <property type="match status" value="1"/>
</dbReference>
<comment type="similarity">
    <text evidence="2 12">Belongs to the peptidase A1 family.</text>
</comment>
<dbReference type="GO" id="GO:0006508">
    <property type="term" value="P:proteolysis"/>
    <property type="evidence" value="ECO:0007669"/>
    <property type="project" value="UniProtKB-KW"/>
</dbReference>
<dbReference type="FunFam" id="2.40.70.10:FF:000062">
    <property type="entry name" value="ASpartyl Protease"/>
    <property type="match status" value="1"/>
</dbReference>
<dbReference type="GO" id="GO:0005764">
    <property type="term" value="C:lysosome"/>
    <property type="evidence" value="ECO:0007669"/>
    <property type="project" value="TreeGrafter"/>
</dbReference>
<evidence type="ECO:0000256" key="2">
    <source>
        <dbReference type="ARBA" id="ARBA00007447"/>
    </source>
</evidence>
<name>G0PHV3_CAEBE</name>
<evidence type="ECO:0000256" key="10">
    <source>
        <dbReference type="PIRSR" id="PIRSR601461-1"/>
    </source>
</evidence>
<keyword evidence="9" id="KW-0325">Glycoprotein</keyword>
<feature type="chain" id="PRO_5013356834" description="Peptidase A1 domain-containing protein" evidence="13">
    <location>
        <begin position="16"/>
        <end position="390"/>
    </location>
</feature>
<accession>G0PHV3</accession>
<proteinExistence type="inferred from homology"/>
<organism evidence="16">
    <name type="scientific">Caenorhabditis brenneri</name>
    <name type="common">Nematode worm</name>
    <dbReference type="NCBI Taxonomy" id="135651"/>
    <lineage>
        <taxon>Eukaryota</taxon>
        <taxon>Metazoa</taxon>
        <taxon>Ecdysozoa</taxon>
        <taxon>Nematoda</taxon>
        <taxon>Chromadorea</taxon>
        <taxon>Rhabditida</taxon>
        <taxon>Rhabditina</taxon>
        <taxon>Rhabditomorpha</taxon>
        <taxon>Rhabditoidea</taxon>
        <taxon>Rhabditidae</taxon>
        <taxon>Peloderinae</taxon>
        <taxon>Caenorhabditis</taxon>
    </lineage>
</organism>
<dbReference type="CDD" id="cd05471">
    <property type="entry name" value="pepsin_like"/>
    <property type="match status" value="1"/>
</dbReference>
<comment type="subcellular location">
    <subcellularLocation>
        <location evidence="1">Secreted</location>
    </subcellularLocation>
</comment>
<dbReference type="OrthoDB" id="5790032at2759"/>
<keyword evidence="5 13" id="KW-0732">Signal</keyword>
<keyword evidence="8 11" id="KW-1015">Disulfide bond</keyword>
<dbReference type="eggNOG" id="KOG1339">
    <property type="taxonomic scope" value="Eukaryota"/>
</dbReference>
<evidence type="ECO:0000256" key="3">
    <source>
        <dbReference type="ARBA" id="ARBA00022525"/>
    </source>
</evidence>
<evidence type="ECO:0000256" key="11">
    <source>
        <dbReference type="PIRSR" id="PIRSR601461-2"/>
    </source>
</evidence>
<dbReference type="Proteomes" id="UP000008068">
    <property type="component" value="Unassembled WGS sequence"/>
</dbReference>
<feature type="active site" evidence="10">
    <location>
        <position position="277"/>
    </location>
</feature>
<dbReference type="InParanoid" id="G0PHV3"/>
<evidence type="ECO:0000313" key="15">
    <source>
        <dbReference type="EMBL" id="EGT57062.1"/>
    </source>
</evidence>
<feature type="signal peptide" evidence="13">
    <location>
        <begin position="1"/>
        <end position="15"/>
    </location>
</feature>
<feature type="disulfide bond" evidence="11">
    <location>
        <begin position="102"/>
        <end position="106"/>
    </location>
</feature>
<evidence type="ECO:0000313" key="16">
    <source>
        <dbReference type="Proteomes" id="UP000008068"/>
    </source>
</evidence>
<evidence type="ECO:0000256" key="12">
    <source>
        <dbReference type="RuleBase" id="RU000454"/>
    </source>
</evidence>
<keyword evidence="4 12" id="KW-0645">Protease</keyword>
<dbReference type="AlphaFoldDB" id="G0PHV3"/>
<keyword evidence="7 12" id="KW-0378">Hydrolase</keyword>
<dbReference type="STRING" id="135651.G0PHV3"/>
<dbReference type="GO" id="GO:0005576">
    <property type="term" value="C:extracellular region"/>
    <property type="evidence" value="ECO:0007669"/>
    <property type="project" value="UniProtKB-SubCell"/>
</dbReference>
<evidence type="ECO:0000256" key="13">
    <source>
        <dbReference type="SAM" id="SignalP"/>
    </source>
</evidence>
<dbReference type="Pfam" id="PF00026">
    <property type="entry name" value="Asp"/>
    <property type="match status" value="1"/>
</dbReference>
<protein>
    <recommendedName>
        <fullName evidence="14">Peptidase A1 domain-containing protein</fullName>
    </recommendedName>
</protein>
<dbReference type="InterPro" id="IPR021109">
    <property type="entry name" value="Peptidase_aspartic_dom_sf"/>
</dbReference>
<reference evidence="16" key="1">
    <citation type="submission" date="2011-07" db="EMBL/GenBank/DDBJ databases">
        <authorList>
            <consortium name="Caenorhabditis brenneri Sequencing and Analysis Consortium"/>
            <person name="Wilson R.K."/>
        </authorList>
    </citation>
    <scope>NUCLEOTIDE SEQUENCE [LARGE SCALE GENOMIC DNA]</scope>
    <source>
        <strain evidence="16">PB2801</strain>
    </source>
</reference>
<keyword evidence="6 12" id="KW-0064">Aspartyl protease</keyword>
<evidence type="ECO:0000256" key="1">
    <source>
        <dbReference type="ARBA" id="ARBA00004613"/>
    </source>
</evidence>
<dbReference type="FunFam" id="2.40.70.10:FF:000052">
    <property type="entry name" value="ASpartyl Protease"/>
    <property type="match status" value="1"/>
</dbReference>
<dbReference type="OMA" id="LFPMDFG"/>
<dbReference type="HOGENOM" id="CLU_013253_3_4_1"/>
<evidence type="ECO:0000256" key="4">
    <source>
        <dbReference type="ARBA" id="ARBA00022670"/>
    </source>
</evidence>
<dbReference type="InterPro" id="IPR001461">
    <property type="entry name" value="Aspartic_peptidase_A1"/>
</dbReference>
<keyword evidence="3" id="KW-0964">Secreted</keyword>
<dbReference type="PRINTS" id="PR00792">
    <property type="entry name" value="PEPSIN"/>
</dbReference>
<dbReference type="InterPro" id="IPR034164">
    <property type="entry name" value="Pepsin-like_dom"/>
</dbReference>
<dbReference type="InterPro" id="IPR001969">
    <property type="entry name" value="Aspartic_peptidase_AS"/>
</dbReference>
<evidence type="ECO:0000256" key="7">
    <source>
        <dbReference type="ARBA" id="ARBA00022801"/>
    </source>
</evidence>
<evidence type="ECO:0000256" key="5">
    <source>
        <dbReference type="ARBA" id="ARBA00022729"/>
    </source>
</evidence>
<feature type="domain" description="Peptidase A1" evidence="14">
    <location>
        <begin position="71"/>
        <end position="384"/>
    </location>
</feature>
<keyword evidence="16" id="KW-1185">Reference proteome</keyword>
<feature type="active site" evidence="10">
    <location>
        <position position="89"/>
    </location>
</feature>
<dbReference type="InterPro" id="IPR033121">
    <property type="entry name" value="PEPTIDASE_A1"/>
</dbReference>
<evidence type="ECO:0000256" key="8">
    <source>
        <dbReference type="ARBA" id="ARBA00023157"/>
    </source>
</evidence>
<dbReference type="SUPFAM" id="SSF50630">
    <property type="entry name" value="Acid proteases"/>
    <property type="match status" value="1"/>
</dbReference>
<dbReference type="PANTHER" id="PTHR47966">
    <property type="entry name" value="BETA-SITE APP-CLEAVING ENZYME, ISOFORM A-RELATED"/>
    <property type="match status" value="1"/>
</dbReference>
<dbReference type="PROSITE" id="PS51767">
    <property type="entry name" value="PEPTIDASE_A1"/>
    <property type="match status" value="1"/>
</dbReference>
<dbReference type="MEROPS" id="A01.A71"/>
<dbReference type="PROSITE" id="PS00141">
    <property type="entry name" value="ASP_PROTEASE"/>
    <property type="match status" value="1"/>
</dbReference>